<evidence type="ECO:0000313" key="2">
    <source>
        <dbReference type="EMBL" id="GBP34261.1"/>
    </source>
</evidence>
<comment type="caution">
    <text evidence="2">The sequence shown here is derived from an EMBL/GenBank/DDBJ whole genome shotgun (WGS) entry which is preliminary data.</text>
</comment>
<dbReference type="EMBL" id="BGZK01000286">
    <property type="protein sequence ID" value="GBP34261.1"/>
    <property type="molecule type" value="Genomic_DNA"/>
</dbReference>
<organism evidence="2 3">
    <name type="scientific">Eumeta variegata</name>
    <name type="common">Bagworm moth</name>
    <name type="synonym">Eumeta japonica</name>
    <dbReference type="NCBI Taxonomy" id="151549"/>
    <lineage>
        <taxon>Eukaryota</taxon>
        <taxon>Metazoa</taxon>
        <taxon>Ecdysozoa</taxon>
        <taxon>Arthropoda</taxon>
        <taxon>Hexapoda</taxon>
        <taxon>Insecta</taxon>
        <taxon>Pterygota</taxon>
        <taxon>Neoptera</taxon>
        <taxon>Endopterygota</taxon>
        <taxon>Lepidoptera</taxon>
        <taxon>Glossata</taxon>
        <taxon>Ditrysia</taxon>
        <taxon>Tineoidea</taxon>
        <taxon>Psychidae</taxon>
        <taxon>Oiketicinae</taxon>
        <taxon>Eumeta</taxon>
    </lineage>
</organism>
<name>A0A4C1V632_EUMVA</name>
<protein>
    <submittedName>
        <fullName evidence="2">Uncharacterized protein</fullName>
    </submittedName>
</protein>
<feature type="transmembrane region" description="Helical" evidence="1">
    <location>
        <begin position="31"/>
        <end position="51"/>
    </location>
</feature>
<keyword evidence="1" id="KW-0472">Membrane</keyword>
<keyword evidence="1" id="KW-1133">Transmembrane helix</keyword>
<reference evidence="2 3" key="1">
    <citation type="journal article" date="2019" name="Commun. Biol.">
        <title>The bagworm genome reveals a unique fibroin gene that provides high tensile strength.</title>
        <authorList>
            <person name="Kono N."/>
            <person name="Nakamura H."/>
            <person name="Ohtoshi R."/>
            <person name="Tomita M."/>
            <person name="Numata K."/>
            <person name="Arakawa K."/>
        </authorList>
    </citation>
    <scope>NUCLEOTIDE SEQUENCE [LARGE SCALE GENOMIC DNA]</scope>
</reference>
<dbReference type="Gene3D" id="1.10.287.70">
    <property type="match status" value="1"/>
</dbReference>
<gene>
    <name evidence="2" type="ORF">EVAR_13399_1</name>
</gene>
<dbReference type="AlphaFoldDB" id="A0A4C1V632"/>
<dbReference type="OrthoDB" id="8190014at2759"/>
<proteinExistence type="predicted"/>
<evidence type="ECO:0000313" key="3">
    <source>
        <dbReference type="Proteomes" id="UP000299102"/>
    </source>
</evidence>
<dbReference type="STRING" id="151549.A0A4C1V632"/>
<keyword evidence="1" id="KW-0812">Transmembrane</keyword>
<sequence>MSSEISLDERVKPSFLRRVSSACIRGACSQLGLVILVIVYVILGAVLFEYLESAPEVQKRTAIQRSREECLKELWAITGKVRGGNVGKDRTRKAYTDLIGGILKKGEIISTRHR</sequence>
<accession>A0A4C1V632</accession>
<dbReference type="Proteomes" id="UP000299102">
    <property type="component" value="Unassembled WGS sequence"/>
</dbReference>
<keyword evidence="3" id="KW-1185">Reference proteome</keyword>
<evidence type="ECO:0000256" key="1">
    <source>
        <dbReference type="SAM" id="Phobius"/>
    </source>
</evidence>